<comment type="caution">
    <text evidence="2">The sequence shown here is derived from an EMBL/GenBank/DDBJ whole genome shotgun (WGS) entry which is preliminary data.</text>
</comment>
<dbReference type="RefSeq" id="WP_162701928.1">
    <property type="nucleotide sequence ID" value="NZ_JACHXN010000011.1"/>
</dbReference>
<sequence>MATPFEITFDGQSLSLHAQAAWAKDGGNGGGKGGGNGGGKGGGNSNGGDSGNSGGGNGKGNNGKDGKNDNAGQSGDEKGTTVNQSKPATRENVEVDDSSIEVRHKNGMSERIEAGRYTMKDARGRTIINRTATISDQSRLQSFAR</sequence>
<evidence type="ECO:0000313" key="2">
    <source>
        <dbReference type="EMBL" id="MBB3147117.1"/>
    </source>
</evidence>
<gene>
    <name evidence="2" type="ORF">FHS21_003533</name>
</gene>
<proteinExistence type="predicted"/>
<name>A0A839U9B6_9HYPH</name>
<reference evidence="2 3" key="1">
    <citation type="submission" date="2020-08" db="EMBL/GenBank/DDBJ databases">
        <title>Genomic Encyclopedia of Type Strains, Phase III (KMG-III): the genomes of soil and plant-associated and newly described type strains.</title>
        <authorList>
            <person name="Whitman W."/>
        </authorList>
    </citation>
    <scope>NUCLEOTIDE SEQUENCE [LARGE SCALE GENOMIC DNA]</scope>
    <source>
        <strain evidence="2 3">CECT 7015</strain>
    </source>
</reference>
<dbReference type="Proteomes" id="UP000554520">
    <property type="component" value="Unassembled WGS sequence"/>
</dbReference>
<dbReference type="EMBL" id="JACHXN010000011">
    <property type="protein sequence ID" value="MBB3147117.1"/>
    <property type="molecule type" value="Genomic_DNA"/>
</dbReference>
<protein>
    <recommendedName>
        <fullName evidence="4">Glycine-rich cell wall protein</fullName>
    </recommendedName>
</protein>
<keyword evidence="3" id="KW-1185">Reference proteome</keyword>
<evidence type="ECO:0000256" key="1">
    <source>
        <dbReference type="SAM" id="MobiDB-lite"/>
    </source>
</evidence>
<feature type="region of interest" description="Disordered" evidence="1">
    <location>
        <begin position="20"/>
        <end position="108"/>
    </location>
</feature>
<dbReference type="AlphaFoldDB" id="A0A839U9B6"/>
<feature type="compositionally biased region" description="Gly residues" evidence="1">
    <location>
        <begin position="26"/>
        <end position="61"/>
    </location>
</feature>
<organism evidence="2 3">
    <name type="scientific">Phyllobacterium trifolii</name>
    <dbReference type="NCBI Taxonomy" id="300193"/>
    <lineage>
        <taxon>Bacteria</taxon>
        <taxon>Pseudomonadati</taxon>
        <taxon>Pseudomonadota</taxon>
        <taxon>Alphaproteobacteria</taxon>
        <taxon>Hyphomicrobiales</taxon>
        <taxon>Phyllobacteriaceae</taxon>
        <taxon>Phyllobacterium</taxon>
    </lineage>
</organism>
<evidence type="ECO:0000313" key="3">
    <source>
        <dbReference type="Proteomes" id="UP000554520"/>
    </source>
</evidence>
<evidence type="ECO:0008006" key="4">
    <source>
        <dbReference type="Google" id="ProtNLM"/>
    </source>
</evidence>
<accession>A0A839U9B6</accession>